<sequence length="583" mass="66996">MKNFVATSIKVKLIICFLTLSIVPICIVGYISYQFYIKNLQENTIVYSNEVIGRVDKNMETYVSDIINVLSMRDDYYLLQYLKLTEAGNIEKNRKYTVRMWEQFNQFKTMKTDLEDIRIIMEDGKTIGSNGVYWSDPRDAIFQYLNNKQTDEAIILSPHQSLLNESVFSICKRVNSIALSKSSAICIDVNTEFLNRIVKDIEMGKRGYVYLTDEQGRMIYRQADTGKFGYPKAMIENERIIHSESGSFRHTEQQQAYIVTFKTSKMTNWRIVGVSLESELVKGVDRIRGITIAAVAICILAVVLLSIYITNIMTKPIRELQVLASTAADRNFTDYARVKGRDEIGLLAVSFNRMIMRIHELMEQIVHDQDKMRRMEIKAMQELIKPHFVYNTLDSIIGLLEQNRIEEASDMIEALGKLFRTSLSHGKEIITIKEEVEHVCTYVHIQQFRFFNKFDYLFEIDPAIQSCLTVKLILQPLVENSIYHGVRGMKQGRIVVRGCMLKDHIRLEVIDNGAGMDEYKIKHINNVLSGREWVGDESDYFGIRNVNDRIKLTFGPEFGLQLENVAGGGTKSVVYLPVTVTKG</sequence>
<accession>A0A229UUP0</accession>
<keyword evidence="11" id="KW-0347">Helicase</keyword>
<dbReference type="SUPFAM" id="SSF55874">
    <property type="entry name" value="ATPase domain of HSP90 chaperone/DNA topoisomerase II/histidine kinase"/>
    <property type="match status" value="1"/>
</dbReference>
<keyword evidence="6" id="KW-0418">Kinase</keyword>
<dbReference type="Pfam" id="PF02743">
    <property type="entry name" value="dCache_1"/>
    <property type="match status" value="1"/>
</dbReference>
<dbReference type="PANTHER" id="PTHR34220">
    <property type="entry name" value="SENSOR HISTIDINE KINASE YPDA"/>
    <property type="match status" value="1"/>
</dbReference>
<evidence type="ECO:0000256" key="1">
    <source>
        <dbReference type="ARBA" id="ARBA00004651"/>
    </source>
</evidence>
<keyword evidence="7 9" id="KW-1133">Transmembrane helix</keyword>
<dbReference type="Gene3D" id="3.30.450.20">
    <property type="entry name" value="PAS domain"/>
    <property type="match status" value="1"/>
</dbReference>
<keyword evidence="11" id="KW-0547">Nucleotide-binding</keyword>
<keyword evidence="8 9" id="KW-0472">Membrane</keyword>
<keyword evidence="3" id="KW-0597">Phosphoprotein</keyword>
<dbReference type="Gene3D" id="6.10.340.10">
    <property type="match status" value="1"/>
</dbReference>
<dbReference type="GO" id="GO:0000155">
    <property type="term" value="F:phosphorelay sensor kinase activity"/>
    <property type="evidence" value="ECO:0007669"/>
    <property type="project" value="InterPro"/>
</dbReference>
<evidence type="ECO:0000313" key="11">
    <source>
        <dbReference type="EMBL" id="OXM87327.1"/>
    </source>
</evidence>
<dbReference type="GO" id="GO:0004386">
    <property type="term" value="F:helicase activity"/>
    <property type="evidence" value="ECO:0007669"/>
    <property type="project" value="UniProtKB-KW"/>
</dbReference>
<dbReference type="GO" id="GO:0005886">
    <property type="term" value="C:plasma membrane"/>
    <property type="evidence" value="ECO:0007669"/>
    <property type="project" value="UniProtKB-SubCell"/>
</dbReference>
<keyword evidence="5 9" id="KW-0812">Transmembrane</keyword>
<dbReference type="CDD" id="cd12912">
    <property type="entry name" value="PDC2_MCP_like"/>
    <property type="match status" value="1"/>
</dbReference>
<dbReference type="Gene3D" id="3.30.565.10">
    <property type="entry name" value="Histidine kinase-like ATPase, C-terminal domain"/>
    <property type="match status" value="1"/>
</dbReference>
<evidence type="ECO:0000256" key="3">
    <source>
        <dbReference type="ARBA" id="ARBA00022553"/>
    </source>
</evidence>
<dbReference type="AlphaFoldDB" id="A0A229UUP0"/>
<keyword evidence="4" id="KW-0808">Transferase</keyword>
<evidence type="ECO:0000256" key="2">
    <source>
        <dbReference type="ARBA" id="ARBA00022475"/>
    </source>
</evidence>
<name>A0A229UUP0_9BACL</name>
<evidence type="ECO:0000259" key="10">
    <source>
        <dbReference type="PROSITE" id="PS50885"/>
    </source>
</evidence>
<comment type="caution">
    <text evidence="11">The sequence shown here is derived from an EMBL/GenBank/DDBJ whole genome shotgun (WGS) entry which is preliminary data.</text>
</comment>
<comment type="subcellular location">
    <subcellularLocation>
        <location evidence="1">Cell membrane</location>
        <topology evidence="1">Multi-pass membrane protein</topology>
    </subcellularLocation>
</comment>
<dbReference type="OrthoDB" id="9776552at2"/>
<dbReference type="SMART" id="SM00304">
    <property type="entry name" value="HAMP"/>
    <property type="match status" value="1"/>
</dbReference>
<dbReference type="PROSITE" id="PS50885">
    <property type="entry name" value="HAMP"/>
    <property type="match status" value="1"/>
</dbReference>
<gene>
    <name evidence="11" type="ORF">CF651_06765</name>
</gene>
<feature type="transmembrane region" description="Helical" evidence="9">
    <location>
        <begin position="12"/>
        <end position="33"/>
    </location>
</feature>
<dbReference type="SUPFAM" id="SSF158472">
    <property type="entry name" value="HAMP domain-like"/>
    <property type="match status" value="1"/>
</dbReference>
<dbReference type="InterPro" id="IPR050640">
    <property type="entry name" value="Bact_2-comp_sensor_kinase"/>
</dbReference>
<dbReference type="Pfam" id="PF02518">
    <property type="entry name" value="HATPase_c"/>
    <property type="match status" value="1"/>
</dbReference>
<evidence type="ECO:0000256" key="4">
    <source>
        <dbReference type="ARBA" id="ARBA00022679"/>
    </source>
</evidence>
<evidence type="ECO:0000313" key="12">
    <source>
        <dbReference type="Proteomes" id="UP000215509"/>
    </source>
</evidence>
<organism evidence="11 12">
    <name type="scientific">Paenibacillus rigui</name>
    <dbReference type="NCBI Taxonomy" id="554312"/>
    <lineage>
        <taxon>Bacteria</taxon>
        <taxon>Bacillati</taxon>
        <taxon>Bacillota</taxon>
        <taxon>Bacilli</taxon>
        <taxon>Bacillales</taxon>
        <taxon>Paenibacillaceae</taxon>
        <taxon>Paenibacillus</taxon>
    </lineage>
</organism>
<dbReference type="Pfam" id="PF06580">
    <property type="entry name" value="His_kinase"/>
    <property type="match status" value="1"/>
</dbReference>
<protein>
    <submittedName>
        <fullName evidence="11">Helicase Ski2</fullName>
    </submittedName>
</protein>
<dbReference type="InterPro" id="IPR033479">
    <property type="entry name" value="dCache_1"/>
</dbReference>
<dbReference type="InterPro" id="IPR003594">
    <property type="entry name" value="HATPase_dom"/>
</dbReference>
<proteinExistence type="predicted"/>
<dbReference type="InterPro" id="IPR036890">
    <property type="entry name" value="HATPase_C_sf"/>
</dbReference>
<feature type="transmembrane region" description="Helical" evidence="9">
    <location>
        <begin position="290"/>
        <end position="309"/>
    </location>
</feature>
<feature type="domain" description="HAMP" evidence="10">
    <location>
        <begin position="311"/>
        <end position="363"/>
    </location>
</feature>
<evidence type="ECO:0000256" key="6">
    <source>
        <dbReference type="ARBA" id="ARBA00022777"/>
    </source>
</evidence>
<dbReference type="EMBL" id="NMQW01000008">
    <property type="protein sequence ID" value="OXM87327.1"/>
    <property type="molecule type" value="Genomic_DNA"/>
</dbReference>
<evidence type="ECO:0000256" key="8">
    <source>
        <dbReference type="ARBA" id="ARBA00023136"/>
    </source>
</evidence>
<keyword evidence="11" id="KW-0067">ATP-binding</keyword>
<dbReference type="Proteomes" id="UP000215509">
    <property type="component" value="Unassembled WGS sequence"/>
</dbReference>
<evidence type="ECO:0000256" key="5">
    <source>
        <dbReference type="ARBA" id="ARBA00022692"/>
    </source>
</evidence>
<dbReference type="InterPro" id="IPR003660">
    <property type="entry name" value="HAMP_dom"/>
</dbReference>
<dbReference type="Pfam" id="PF00672">
    <property type="entry name" value="HAMP"/>
    <property type="match status" value="1"/>
</dbReference>
<evidence type="ECO:0000256" key="9">
    <source>
        <dbReference type="SAM" id="Phobius"/>
    </source>
</evidence>
<dbReference type="RefSeq" id="WP_094014076.1">
    <property type="nucleotide sequence ID" value="NZ_NMQW01000008.1"/>
</dbReference>
<evidence type="ECO:0000256" key="7">
    <source>
        <dbReference type="ARBA" id="ARBA00022989"/>
    </source>
</evidence>
<keyword evidence="11" id="KW-0378">Hydrolase</keyword>
<keyword evidence="2" id="KW-1003">Cell membrane</keyword>
<dbReference type="CDD" id="cd06225">
    <property type="entry name" value="HAMP"/>
    <property type="match status" value="1"/>
</dbReference>
<dbReference type="InterPro" id="IPR010559">
    <property type="entry name" value="Sig_transdc_His_kin_internal"/>
</dbReference>
<reference evidence="11 12" key="1">
    <citation type="submission" date="2017-07" db="EMBL/GenBank/DDBJ databases">
        <title>Genome sequencing and assembly of Paenibacillus rigui.</title>
        <authorList>
            <person name="Mayilraj S."/>
        </authorList>
    </citation>
    <scope>NUCLEOTIDE SEQUENCE [LARGE SCALE GENOMIC DNA]</scope>
    <source>
        <strain evidence="11 12">JCM 16352</strain>
    </source>
</reference>
<keyword evidence="12" id="KW-1185">Reference proteome</keyword>
<dbReference type="PANTHER" id="PTHR34220:SF7">
    <property type="entry name" value="SENSOR HISTIDINE KINASE YPDA"/>
    <property type="match status" value="1"/>
</dbReference>